<feature type="compositionally biased region" description="Basic and acidic residues" evidence="1">
    <location>
        <begin position="142"/>
        <end position="151"/>
    </location>
</feature>
<evidence type="ECO:0000256" key="1">
    <source>
        <dbReference type="SAM" id="MobiDB-lite"/>
    </source>
</evidence>
<comment type="caution">
    <text evidence="2">The sequence shown here is derived from an EMBL/GenBank/DDBJ whole genome shotgun (WGS) entry which is preliminary data.</text>
</comment>
<accession>A0A3M2LA24</accession>
<evidence type="ECO:0000313" key="3">
    <source>
        <dbReference type="Proteomes" id="UP000279275"/>
    </source>
</evidence>
<dbReference type="Gene3D" id="1.10.490.110">
    <property type="entry name" value="Uncharacterized conserved protein DUF2267"/>
    <property type="match status" value="1"/>
</dbReference>
<protein>
    <submittedName>
        <fullName evidence="2">DUF2267 domain-containing protein</fullName>
    </submittedName>
</protein>
<dbReference type="Proteomes" id="UP000279275">
    <property type="component" value="Unassembled WGS sequence"/>
</dbReference>
<name>A0A3M2LA24_9NOCA</name>
<evidence type="ECO:0000313" key="2">
    <source>
        <dbReference type="EMBL" id="RMI33550.1"/>
    </source>
</evidence>
<feature type="region of interest" description="Disordered" evidence="1">
    <location>
        <begin position="118"/>
        <end position="158"/>
    </location>
</feature>
<dbReference type="InterPro" id="IPR038282">
    <property type="entry name" value="DUF2267_sf"/>
</dbReference>
<gene>
    <name evidence="2" type="ORF">EBN03_10585</name>
</gene>
<dbReference type="Pfam" id="PF10025">
    <property type="entry name" value="DUF2267"/>
    <property type="match status" value="1"/>
</dbReference>
<dbReference type="EMBL" id="RFFH01000003">
    <property type="protein sequence ID" value="RMI33550.1"/>
    <property type="molecule type" value="Genomic_DNA"/>
</dbReference>
<sequence>MSAHSEGIRNSVNANLLPLEVVRTVAVIPAARGNTPSARRRRQPCRARRCTAGSARCRRFLHRLPAGGPHGVRKVRGPWDLGPRNPRQFTIFPGEWGLSALPTGLGSAQAVRYRQVRRPTEPWHSAPAPAARVHRPSARAPARADPRRKEPAMSYSNDPYAHAMNTANIWLHRVTESLGTDDRAFAARALRSWLHVVRDRVEVTTAAHLAAQLPELLRGVFYEGWVPARVPVGHSTAALIDEYARGAEVDPAEATALLGAVTSALAELFSPGQLDHVFTVLPAPMRAVLRGDDYDGPLAAAGRTTGAPSHPNPVR</sequence>
<organism evidence="2 3">
    <name type="scientific">Nocardia stercoris</name>
    <dbReference type="NCBI Taxonomy" id="2483361"/>
    <lineage>
        <taxon>Bacteria</taxon>
        <taxon>Bacillati</taxon>
        <taxon>Actinomycetota</taxon>
        <taxon>Actinomycetes</taxon>
        <taxon>Mycobacteriales</taxon>
        <taxon>Nocardiaceae</taxon>
        <taxon>Nocardia</taxon>
    </lineage>
</organism>
<dbReference type="InterPro" id="IPR018727">
    <property type="entry name" value="DUF2267"/>
</dbReference>
<keyword evidence="3" id="KW-1185">Reference proteome</keyword>
<dbReference type="AlphaFoldDB" id="A0A3M2LA24"/>
<reference evidence="2 3" key="1">
    <citation type="submission" date="2018-10" db="EMBL/GenBank/DDBJ databases">
        <title>Isolation from cow dung.</title>
        <authorList>
            <person name="Ling L."/>
        </authorList>
    </citation>
    <scope>NUCLEOTIDE SEQUENCE [LARGE SCALE GENOMIC DNA]</scope>
    <source>
        <strain evidence="2 3">NEAU-LL90</strain>
    </source>
</reference>
<proteinExistence type="predicted"/>